<evidence type="ECO:0000256" key="2">
    <source>
        <dbReference type="SAM" id="MobiDB-lite"/>
    </source>
</evidence>
<dbReference type="AlphaFoldDB" id="A0A4V2EYD1"/>
<dbReference type="InterPro" id="IPR005754">
    <property type="entry name" value="Sortase"/>
</dbReference>
<keyword evidence="3" id="KW-1133">Transmembrane helix</keyword>
<evidence type="ECO:0000313" key="5">
    <source>
        <dbReference type="Proteomes" id="UP000293852"/>
    </source>
</evidence>
<accession>A0A4V2EYD1</accession>
<feature type="region of interest" description="Disordered" evidence="2">
    <location>
        <begin position="1"/>
        <end position="41"/>
    </location>
</feature>
<keyword evidence="3" id="KW-0812">Transmembrane</keyword>
<dbReference type="RefSeq" id="WP_130416050.1">
    <property type="nucleotide sequence ID" value="NZ_SGWX01000001.1"/>
</dbReference>
<proteinExistence type="predicted"/>
<feature type="transmembrane region" description="Helical" evidence="3">
    <location>
        <begin position="45"/>
        <end position="67"/>
    </location>
</feature>
<dbReference type="CDD" id="cd05829">
    <property type="entry name" value="Sortase_F"/>
    <property type="match status" value="1"/>
</dbReference>
<keyword evidence="1" id="KW-0378">Hydrolase</keyword>
<comment type="caution">
    <text evidence="4">The sequence shown here is derived from an EMBL/GenBank/DDBJ whole genome shotgun (WGS) entry which is preliminary data.</text>
</comment>
<evidence type="ECO:0000256" key="1">
    <source>
        <dbReference type="ARBA" id="ARBA00022801"/>
    </source>
</evidence>
<name>A0A4V2EYD1_9MICO</name>
<dbReference type="EMBL" id="SGWX01000001">
    <property type="protein sequence ID" value="RZS62570.1"/>
    <property type="molecule type" value="Genomic_DNA"/>
</dbReference>
<dbReference type="InterPro" id="IPR023365">
    <property type="entry name" value="Sortase_dom-sf"/>
</dbReference>
<dbReference type="Pfam" id="PF04203">
    <property type="entry name" value="Sortase"/>
    <property type="match status" value="1"/>
</dbReference>
<organism evidence="4 5">
    <name type="scientific">Xylanimonas ulmi</name>
    <dbReference type="NCBI Taxonomy" id="228973"/>
    <lineage>
        <taxon>Bacteria</taxon>
        <taxon>Bacillati</taxon>
        <taxon>Actinomycetota</taxon>
        <taxon>Actinomycetes</taxon>
        <taxon>Micrococcales</taxon>
        <taxon>Promicromonosporaceae</taxon>
        <taxon>Xylanimonas</taxon>
    </lineage>
</organism>
<reference evidence="4 5" key="1">
    <citation type="submission" date="2019-02" db="EMBL/GenBank/DDBJ databases">
        <title>Sequencing the genomes of 1000 actinobacteria strains.</title>
        <authorList>
            <person name="Klenk H.-P."/>
        </authorList>
    </citation>
    <scope>NUCLEOTIDE SEQUENCE [LARGE SCALE GENOMIC DNA]</scope>
    <source>
        <strain evidence="4 5">DSM 16932</strain>
    </source>
</reference>
<evidence type="ECO:0000256" key="3">
    <source>
        <dbReference type="SAM" id="Phobius"/>
    </source>
</evidence>
<dbReference type="Proteomes" id="UP000293852">
    <property type="component" value="Unassembled WGS sequence"/>
</dbReference>
<evidence type="ECO:0000313" key="4">
    <source>
        <dbReference type="EMBL" id="RZS62570.1"/>
    </source>
</evidence>
<dbReference type="InterPro" id="IPR042001">
    <property type="entry name" value="Sortase_F"/>
</dbReference>
<dbReference type="OrthoDB" id="4425249at2"/>
<dbReference type="GO" id="GO:0016787">
    <property type="term" value="F:hydrolase activity"/>
    <property type="evidence" value="ECO:0007669"/>
    <property type="project" value="UniProtKB-KW"/>
</dbReference>
<keyword evidence="5" id="KW-1185">Reference proteome</keyword>
<gene>
    <name evidence="4" type="ORF">EV386_2907</name>
</gene>
<protein>
    <submittedName>
        <fullName evidence="4">Sortase family protein</fullName>
    </submittedName>
</protein>
<dbReference type="Gene3D" id="2.40.260.10">
    <property type="entry name" value="Sortase"/>
    <property type="match status" value="1"/>
</dbReference>
<keyword evidence="3" id="KW-0472">Membrane</keyword>
<sequence>MPDDATPRRPRRPWSAPPSGTGGTAPPSGTAPTGPPGPAPGRTRVGWLMALLALGVLLVAGGIGGVIRHAGQTGAHDHLPRDLAGQPVRLEEGTEPTDDQVVRMRAVDDDGARFQAASVGLDVPLGSLTEVDAQIVPPGFTTAYRVRNRGVDVEHAAEGTVYVVMHSLRGRGTAPGDYLADRETGASRLTPGDPLRVVDGGRAVEYTVTSAELVDKDALPATAQVWTDEPGRLVVITCMQRAGGEPSLQNLVVYATLR</sequence>